<comment type="cofactor">
    <cofactor evidence="1">
        <name>Mg(2+)</name>
        <dbReference type="ChEBI" id="CHEBI:18420"/>
    </cofactor>
</comment>
<evidence type="ECO:0000313" key="5">
    <source>
        <dbReference type="Proteomes" id="UP000321306"/>
    </source>
</evidence>
<dbReference type="Pfam" id="PF00702">
    <property type="entry name" value="Hydrolase"/>
    <property type="match status" value="1"/>
</dbReference>
<evidence type="ECO:0000256" key="2">
    <source>
        <dbReference type="ARBA" id="ARBA00022801"/>
    </source>
</evidence>
<dbReference type="InterPro" id="IPR051400">
    <property type="entry name" value="HAD-like_hydrolase"/>
</dbReference>
<comment type="caution">
    <text evidence="4">The sequence shown here is derived from an EMBL/GenBank/DDBJ whole genome shotgun (WGS) entry which is preliminary data.</text>
</comment>
<dbReference type="GO" id="GO:0016787">
    <property type="term" value="F:hydrolase activity"/>
    <property type="evidence" value="ECO:0007669"/>
    <property type="project" value="UniProtKB-KW"/>
</dbReference>
<accession>A0A511N5W3</accession>
<evidence type="ECO:0000313" key="4">
    <source>
        <dbReference type="EMBL" id="GEM47791.1"/>
    </source>
</evidence>
<dbReference type="NCBIfam" id="TIGR01509">
    <property type="entry name" value="HAD-SF-IA-v3"/>
    <property type="match status" value="1"/>
</dbReference>
<keyword evidence="3" id="KW-0460">Magnesium</keyword>
<dbReference type="NCBIfam" id="TIGR01549">
    <property type="entry name" value="HAD-SF-IA-v1"/>
    <property type="match status" value="1"/>
</dbReference>
<name>A0A511N5W3_DEIC1</name>
<gene>
    <name evidence="4" type="ORF">DC3_34260</name>
</gene>
<organism evidence="4 5">
    <name type="scientific">Deinococcus cellulosilyticus (strain DSM 18568 / NBRC 106333 / KACC 11606 / 5516J-15)</name>
    <dbReference type="NCBI Taxonomy" id="1223518"/>
    <lineage>
        <taxon>Bacteria</taxon>
        <taxon>Thermotogati</taxon>
        <taxon>Deinococcota</taxon>
        <taxon>Deinococci</taxon>
        <taxon>Deinococcales</taxon>
        <taxon>Deinococcaceae</taxon>
        <taxon>Deinococcus</taxon>
    </lineage>
</organism>
<reference evidence="4 5" key="1">
    <citation type="submission" date="2019-07" db="EMBL/GenBank/DDBJ databases">
        <title>Whole genome shotgun sequence of Deinococcus cellulosilyticus NBRC 106333.</title>
        <authorList>
            <person name="Hosoyama A."/>
            <person name="Uohara A."/>
            <person name="Ohji S."/>
            <person name="Ichikawa N."/>
        </authorList>
    </citation>
    <scope>NUCLEOTIDE SEQUENCE [LARGE SCALE GENOMIC DNA]</scope>
    <source>
        <strain evidence="4 5">NBRC 106333</strain>
    </source>
</reference>
<dbReference type="SFLD" id="SFLDG01129">
    <property type="entry name" value="C1.5:_HAD__Beta-PGM__Phosphata"/>
    <property type="match status" value="1"/>
</dbReference>
<dbReference type="GO" id="GO:0044281">
    <property type="term" value="P:small molecule metabolic process"/>
    <property type="evidence" value="ECO:0007669"/>
    <property type="project" value="UniProtKB-ARBA"/>
</dbReference>
<dbReference type="EMBL" id="BJXB01000015">
    <property type="protein sequence ID" value="GEM47791.1"/>
    <property type="molecule type" value="Genomic_DNA"/>
</dbReference>
<dbReference type="InterPro" id="IPR006439">
    <property type="entry name" value="HAD-SF_hydro_IA"/>
</dbReference>
<sequence length="242" mass="27390">MCQIFFQNEGMIPKVVFFDLDDTLLDHTGTSQKALQHVFGEQLAENRTSLEVLERMNSDLYDTLMVDVLAKKYDIHHARAERFRRMFEACGDSCTLERGHAAFGLYRSRFDAERTLIPGALEVLQALGQVTEVGIITNQPHKFDRDVELLQNLPRHWFVSGEVGLRKPDPALFKLAVHTVGCTPSEAVMVGDLWDKDVEGARNAGLRPVWINRFQLEAPDADIPQLSSYEPVELALRIILKA</sequence>
<dbReference type="SFLD" id="SFLDS00003">
    <property type="entry name" value="Haloacid_Dehalogenase"/>
    <property type="match status" value="1"/>
</dbReference>
<evidence type="ECO:0000256" key="3">
    <source>
        <dbReference type="ARBA" id="ARBA00022842"/>
    </source>
</evidence>
<keyword evidence="5" id="KW-1185">Reference proteome</keyword>
<dbReference type="Gene3D" id="3.40.50.1000">
    <property type="entry name" value="HAD superfamily/HAD-like"/>
    <property type="match status" value="1"/>
</dbReference>
<dbReference type="Gene3D" id="1.20.120.1600">
    <property type="match status" value="1"/>
</dbReference>
<dbReference type="AlphaFoldDB" id="A0A511N5W3"/>
<dbReference type="PANTHER" id="PTHR46470">
    <property type="entry name" value="N-ACYLNEURAMINATE-9-PHOSPHATASE"/>
    <property type="match status" value="1"/>
</dbReference>
<proteinExistence type="predicted"/>
<protein>
    <submittedName>
        <fullName evidence="4">Haloacid dehalogenase</fullName>
    </submittedName>
</protein>
<dbReference type="Proteomes" id="UP000321306">
    <property type="component" value="Unassembled WGS sequence"/>
</dbReference>
<dbReference type="SUPFAM" id="SSF56784">
    <property type="entry name" value="HAD-like"/>
    <property type="match status" value="1"/>
</dbReference>
<dbReference type="InterPro" id="IPR023214">
    <property type="entry name" value="HAD_sf"/>
</dbReference>
<keyword evidence="2" id="KW-0378">Hydrolase</keyword>
<dbReference type="InterPro" id="IPR036412">
    <property type="entry name" value="HAD-like_sf"/>
</dbReference>
<evidence type="ECO:0000256" key="1">
    <source>
        <dbReference type="ARBA" id="ARBA00001946"/>
    </source>
</evidence>